<feature type="domain" description="Topo IA-type catalytic" evidence="11">
    <location>
        <begin position="129"/>
        <end position="575"/>
    </location>
</feature>
<feature type="site" description="Interaction with DNA" evidence="8">
    <location>
        <position position="155"/>
    </location>
</feature>
<sequence length="774" mass="87886">MSKNLVIVESPAKAKTIEGYLGKDFKVTSSYGHVRDLPKGDKAIDIKNRFKPTYEVTADKKEVIKNLKNLVKDAEMIYLASDDDREGEAISWHLKEVLNLKDENTKRIVFREITKNAITKAIENPRGIDYDLVNAQQARRILDRLVGFELSPVLWKKIKTGLSAGRVQSVAVRLIVEREREIEAHKAKSSFRITAQFEADGKSFQAELPKKFPTKEEAEAFLKECLSAEFSVGNLEKKPAKKSPAPPFTTSTLQQEASRKLYFSVAQTMSVAQKLYEAGKISYMRTDSVNLSEDAMKSAEDAIKNDFGNQYHKARKYSTKSESAQEAHEAIRPTDFSKSEVSGDRNEQRLYELIWKRAIASQMSDAELEKTNVTITVSNSDLTLSAQGEVIKFDGFLKVYLESTDDENEEEESNSKSLLPPMKIGQELKLLEMKARESFTRAAPRYTEASLVKKLEELGIGRPSTYAPTISTIQKREYVIKESRDGTPRNYQEMIISKGEFSESSKTEITGAEKQKLFPTNIAMVVNDFLVEHFPNVIDVNFTARVEKEFDDIAAGGQDWQDMIDGFYGKFHHSVEETEQVSRQDVNSSRYLGDHPVSGKPVTARLGRFGPLVQIGDSEDEEKQFASLKKGQFIENISMEDALELFKLPRDVGMFEDKKMVAAIGRFGPYIRHDGNFFSLQKEQDPLSINEEEAIQLIKDKREADAKKHIKSFDENPEIQILNGRWGPYIKFGKNNYKIPKDKEAEELTYQETIEIIENQPEPKKKGGRFAKKK</sequence>
<dbReference type="Gene3D" id="2.70.20.10">
    <property type="entry name" value="Topoisomerase I, domain 3"/>
    <property type="match status" value="1"/>
</dbReference>
<dbReference type="InterPro" id="IPR005733">
    <property type="entry name" value="TopoI_bac-type"/>
</dbReference>
<dbReference type="Pfam" id="PF01751">
    <property type="entry name" value="Toprim"/>
    <property type="match status" value="1"/>
</dbReference>
<dbReference type="InterPro" id="IPR013826">
    <property type="entry name" value="Topo_IA_cen_sub3"/>
</dbReference>
<evidence type="ECO:0000259" key="10">
    <source>
        <dbReference type="PROSITE" id="PS50880"/>
    </source>
</evidence>
<keyword evidence="4" id="KW-0460">Magnesium</keyword>
<gene>
    <name evidence="8" type="primary">topA</name>
    <name evidence="12" type="ORF">SAMN04487988_11048</name>
</gene>
<dbReference type="SUPFAM" id="SSF56712">
    <property type="entry name" value="Prokaryotic type I DNA topoisomerase"/>
    <property type="match status" value="1"/>
</dbReference>
<keyword evidence="13" id="KW-1185">Reference proteome</keyword>
<dbReference type="OrthoDB" id="9804262at2"/>
<comment type="function">
    <text evidence="8">Releases the supercoiling and torsional tension of DNA, which is introduced during the DNA replication and transcription, by transiently cleaving and rejoining one strand of the DNA duplex. Introduces a single-strand break via transesterification at a target site in duplex DNA. The scissile phosphodiester is attacked by the catalytic tyrosine of the enzyme, resulting in the formation of a DNA-(5'-phosphotyrosyl)-enzyme intermediate and the expulsion of a 3'-OH DNA strand. The free DNA strand then undergoes passage around the unbroken strand, thus removing DNA supercoils. Finally, in the religation step, the DNA 3'-OH attacks the covalent intermediate to expel the active-site tyrosine and restore the DNA phosphodiester backbone.</text>
</comment>
<comment type="subunit">
    <text evidence="8">Monomer.</text>
</comment>
<dbReference type="InterPro" id="IPR034149">
    <property type="entry name" value="TOPRIM_TopoI"/>
</dbReference>
<keyword evidence="5 8" id="KW-0799">Topoisomerase</keyword>
<dbReference type="InterPro" id="IPR028612">
    <property type="entry name" value="Topoisom_1_IA"/>
</dbReference>
<dbReference type="Pfam" id="PF13368">
    <property type="entry name" value="Toprim_C_rpt"/>
    <property type="match status" value="3"/>
</dbReference>
<dbReference type="Gene3D" id="1.10.460.10">
    <property type="entry name" value="Topoisomerase I, domain 2"/>
    <property type="match status" value="1"/>
</dbReference>
<feature type="site" description="Interaction with DNA" evidence="8">
    <location>
        <position position="140"/>
    </location>
</feature>
<dbReference type="InterPro" id="IPR023405">
    <property type="entry name" value="Topo_IA_core_domain"/>
</dbReference>
<feature type="region of interest" description="Interaction with DNA" evidence="8">
    <location>
        <begin position="163"/>
        <end position="168"/>
    </location>
</feature>
<comment type="similarity">
    <text evidence="2 8">Belongs to the type IA topoisomerase family.</text>
</comment>
<evidence type="ECO:0000313" key="13">
    <source>
        <dbReference type="Proteomes" id="UP000199642"/>
    </source>
</evidence>
<feature type="domain" description="Toprim" evidence="10">
    <location>
        <begin position="3"/>
        <end position="113"/>
    </location>
</feature>
<proteinExistence type="inferred from homology"/>
<feature type="site" description="Interaction with DNA" evidence="8">
    <location>
        <position position="33"/>
    </location>
</feature>
<dbReference type="PRINTS" id="PR00417">
    <property type="entry name" value="PRTPISMRASEI"/>
</dbReference>
<evidence type="ECO:0000259" key="11">
    <source>
        <dbReference type="PROSITE" id="PS52039"/>
    </source>
</evidence>
<dbReference type="SMART" id="SM00493">
    <property type="entry name" value="TOPRIM"/>
    <property type="match status" value="1"/>
</dbReference>
<comment type="caution">
    <text evidence="8">Lacks conserved residue(s) required for the propagation of feature annotation.</text>
</comment>
<dbReference type="GO" id="GO:0003677">
    <property type="term" value="F:DNA binding"/>
    <property type="evidence" value="ECO:0007669"/>
    <property type="project" value="UniProtKB-KW"/>
</dbReference>
<dbReference type="InterPro" id="IPR003602">
    <property type="entry name" value="Topo_IA_DNA-bd_dom"/>
</dbReference>
<evidence type="ECO:0000256" key="7">
    <source>
        <dbReference type="ARBA" id="ARBA00023235"/>
    </source>
</evidence>
<dbReference type="Gene3D" id="3.40.50.140">
    <property type="match status" value="1"/>
</dbReference>
<keyword evidence="7 8" id="KW-0413">Isomerase</keyword>
<keyword evidence="3" id="KW-0479">Metal-binding</keyword>
<dbReference type="EMBL" id="FOPC01000010">
    <property type="protein sequence ID" value="SFG90717.1"/>
    <property type="molecule type" value="Genomic_DNA"/>
</dbReference>
<dbReference type="InterPro" id="IPR006171">
    <property type="entry name" value="TOPRIM_dom"/>
</dbReference>
<feature type="site" description="Interaction with DNA" evidence="8">
    <location>
        <position position="139"/>
    </location>
</feature>
<dbReference type="CDD" id="cd03363">
    <property type="entry name" value="TOPRIM_TopoIA_TopoI"/>
    <property type="match status" value="1"/>
</dbReference>
<dbReference type="CDD" id="cd00186">
    <property type="entry name" value="TOP1Ac"/>
    <property type="match status" value="1"/>
</dbReference>
<dbReference type="EC" id="5.6.2.1" evidence="8"/>
<dbReference type="PROSITE" id="PS00396">
    <property type="entry name" value="TOPO_IA_1"/>
    <property type="match status" value="1"/>
</dbReference>
<dbReference type="InterPro" id="IPR003601">
    <property type="entry name" value="Topo_IA_2"/>
</dbReference>
<evidence type="ECO:0000256" key="9">
    <source>
        <dbReference type="SAM" id="MobiDB-lite"/>
    </source>
</evidence>
<evidence type="ECO:0000256" key="8">
    <source>
        <dbReference type="HAMAP-Rule" id="MF_00952"/>
    </source>
</evidence>
<dbReference type="PANTHER" id="PTHR42785:SF1">
    <property type="entry name" value="DNA TOPOISOMERASE"/>
    <property type="match status" value="1"/>
</dbReference>
<name>A0A1I2VQY0_9BACT</name>
<dbReference type="AlphaFoldDB" id="A0A1I2VQY0"/>
<dbReference type="PROSITE" id="PS52039">
    <property type="entry name" value="TOPO_IA_2"/>
    <property type="match status" value="1"/>
</dbReference>
<dbReference type="SMART" id="SM00437">
    <property type="entry name" value="TOP1Ac"/>
    <property type="match status" value="1"/>
</dbReference>
<evidence type="ECO:0000256" key="2">
    <source>
        <dbReference type="ARBA" id="ARBA00009446"/>
    </source>
</evidence>
<keyword evidence="6 8" id="KW-0238">DNA-binding</keyword>
<dbReference type="InterPro" id="IPR023406">
    <property type="entry name" value="Topo_IA_AS"/>
</dbReference>
<dbReference type="HAMAP" id="MF_00952">
    <property type="entry name" value="Topoisom_1_prok"/>
    <property type="match status" value="1"/>
</dbReference>
<dbReference type="Pfam" id="PF01131">
    <property type="entry name" value="Topoisom_bac"/>
    <property type="match status" value="1"/>
</dbReference>
<dbReference type="InterPro" id="IPR013497">
    <property type="entry name" value="Topo_IA_cen"/>
</dbReference>
<dbReference type="PANTHER" id="PTHR42785">
    <property type="entry name" value="DNA TOPOISOMERASE, TYPE IA, CORE"/>
    <property type="match status" value="1"/>
</dbReference>
<feature type="site" description="Interaction with DNA" evidence="8">
    <location>
        <position position="143"/>
    </location>
</feature>
<dbReference type="GO" id="GO:0003917">
    <property type="term" value="F:DNA topoisomerase type I (single strand cut, ATP-independent) activity"/>
    <property type="evidence" value="ECO:0007669"/>
    <property type="project" value="UniProtKB-UniRule"/>
</dbReference>
<dbReference type="NCBIfam" id="TIGR01051">
    <property type="entry name" value="topA_bact"/>
    <property type="match status" value="1"/>
</dbReference>
<evidence type="ECO:0000256" key="4">
    <source>
        <dbReference type="ARBA" id="ARBA00022842"/>
    </source>
</evidence>
<dbReference type="SMART" id="SM00436">
    <property type="entry name" value="TOP1Bc"/>
    <property type="match status" value="1"/>
</dbReference>
<organism evidence="12 13">
    <name type="scientific">Algoriphagus hitonicola</name>
    <dbReference type="NCBI Taxonomy" id="435880"/>
    <lineage>
        <taxon>Bacteria</taxon>
        <taxon>Pseudomonadati</taxon>
        <taxon>Bacteroidota</taxon>
        <taxon>Cytophagia</taxon>
        <taxon>Cytophagales</taxon>
        <taxon>Cyclobacteriaceae</taxon>
        <taxon>Algoriphagus</taxon>
    </lineage>
</organism>
<dbReference type="InterPro" id="IPR013825">
    <property type="entry name" value="Topo_IA_cen_sub2"/>
</dbReference>
<feature type="region of interest" description="Disordered" evidence="9">
    <location>
        <begin position="317"/>
        <end position="343"/>
    </location>
</feature>
<accession>A0A1I2VQY0</accession>
<dbReference type="InterPro" id="IPR013824">
    <property type="entry name" value="Topo_IA_cen_sub1"/>
</dbReference>
<evidence type="ECO:0000256" key="1">
    <source>
        <dbReference type="ARBA" id="ARBA00000213"/>
    </source>
</evidence>
<dbReference type="PROSITE" id="PS50880">
    <property type="entry name" value="TOPRIM"/>
    <property type="match status" value="1"/>
</dbReference>
<evidence type="ECO:0000313" key="12">
    <source>
        <dbReference type="EMBL" id="SFG90717.1"/>
    </source>
</evidence>
<dbReference type="GO" id="GO:0006265">
    <property type="term" value="P:DNA topological change"/>
    <property type="evidence" value="ECO:0007669"/>
    <property type="project" value="UniProtKB-UniRule"/>
</dbReference>
<feature type="site" description="Interaction with DNA" evidence="8">
    <location>
        <position position="285"/>
    </location>
</feature>
<evidence type="ECO:0000256" key="6">
    <source>
        <dbReference type="ARBA" id="ARBA00023125"/>
    </source>
</evidence>
<reference evidence="13" key="1">
    <citation type="submission" date="2016-10" db="EMBL/GenBank/DDBJ databases">
        <authorList>
            <person name="Varghese N."/>
            <person name="Submissions S."/>
        </authorList>
    </citation>
    <scope>NUCLEOTIDE SEQUENCE [LARGE SCALE GENOMIC DNA]</scope>
    <source>
        <strain evidence="13">DSM 19315</strain>
    </source>
</reference>
<feature type="compositionally biased region" description="Basic and acidic residues" evidence="9">
    <location>
        <begin position="323"/>
        <end position="343"/>
    </location>
</feature>
<evidence type="ECO:0000256" key="3">
    <source>
        <dbReference type="ARBA" id="ARBA00022723"/>
    </source>
</evidence>
<dbReference type="Gene3D" id="1.10.290.10">
    <property type="entry name" value="Topoisomerase I, domain 4"/>
    <property type="match status" value="1"/>
</dbReference>
<dbReference type="InterPro" id="IPR000380">
    <property type="entry name" value="Topo_IA"/>
</dbReference>
<dbReference type="STRING" id="435880.SAMN04487988_11048"/>
<dbReference type="RefSeq" id="WP_092792640.1">
    <property type="nucleotide sequence ID" value="NZ_FOPC01000010.1"/>
</dbReference>
<feature type="active site" description="O-(5'-phospho-DNA)-tyrosine intermediate" evidence="8">
    <location>
        <position position="283"/>
    </location>
</feature>
<comment type="catalytic activity">
    <reaction evidence="1 8">
        <text>ATP-independent breakage of single-stranded DNA, followed by passage and rejoining.</text>
        <dbReference type="EC" id="5.6.2.1"/>
    </reaction>
</comment>
<protein>
    <recommendedName>
        <fullName evidence="8">DNA topoisomerase 1</fullName>
        <ecNumber evidence="8">5.6.2.1</ecNumber>
    </recommendedName>
    <alternativeName>
        <fullName evidence="8">DNA topoisomerase I</fullName>
    </alternativeName>
</protein>
<dbReference type="Proteomes" id="UP000199642">
    <property type="component" value="Unassembled WGS sequence"/>
</dbReference>
<dbReference type="InterPro" id="IPR025589">
    <property type="entry name" value="Toprim_C_rpt"/>
</dbReference>
<dbReference type="GO" id="GO:0046872">
    <property type="term" value="F:metal ion binding"/>
    <property type="evidence" value="ECO:0007669"/>
    <property type="project" value="UniProtKB-KW"/>
</dbReference>
<feature type="site" description="Interaction with DNA" evidence="8">
    <location>
        <position position="476"/>
    </location>
</feature>
<evidence type="ECO:0000256" key="5">
    <source>
        <dbReference type="ARBA" id="ARBA00023029"/>
    </source>
</evidence>